<protein>
    <submittedName>
        <fullName evidence="2">Uncharacterized protein</fullName>
    </submittedName>
</protein>
<accession>A0ABY7GQF7</accession>
<gene>
    <name evidence="2" type="ORF">NM686_009575</name>
</gene>
<evidence type="ECO:0000256" key="1">
    <source>
        <dbReference type="SAM" id="Phobius"/>
    </source>
</evidence>
<keyword evidence="3" id="KW-1185">Reference proteome</keyword>
<proteinExistence type="predicted"/>
<feature type="transmembrane region" description="Helical" evidence="1">
    <location>
        <begin position="21"/>
        <end position="47"/>
    </location>
</feature>
<evidence type="ECO:0000313" key="3">
    <source>
        <dbReference type="Proteomes" id="UP001162780"/>
    </source>
</evidence>
<dbReference type="EMBL" id="CP113517">
    <property type="protein sequence ID" value="WAR46742.1"/>
    <property type="molecule type" value="Genomic_DNA"/>
</dbReference>
<organism evidence="2 3">
    <name type="scientific">Methylomonas rapida</name>
    <dbReference type="NCBI Taxonomy" id="2963939"/>
    <lineage>
        <taxon>Bacteria</taxon>
        <taxon>Pseudomonadati</taxon>
        <taxon>Pseudomonadota</taxon>
        <taxon>Gammaproteobacteria</taxon>
        <taxon>Methylococcales</taxon>
        <taxon>Methylococcaceae</taxon>
        <taxon>Methylomonas</taxon>
    </lineage>
</organism>
<keyword evidence="1" id="KW-0812">Transmembrane</keyword>
<keyword evidence="1" id="KW-0472">Membrane</keyword>
<reference evidence="2" key="1">
    <citation type="submission" date="2022-11" db="EMBL/GenBank/DDBJ databases">
        <title>Methylomonas rapida sp. nov., Carotenoid-Producing Obligate Methanotrophs with High Growth Characteristics and Biotechnological Potential.</title>
        <authorList>
            <person name="Tikhonova E.N."/>
            <person name="Suleimanov R.Z."/>
            <person name="Miroshnikov K."/>
            <person name="Oshkin I.Y."/>
            <person name="Belova S.E."/>
            <person name="Danilova O.V."/>
            <person name="Ashikhmin A."/>
            <person name="Konopkin A."/>
            <person name="But S.Y."/>
            <person name="Khmelenina V.N."/>
            <person name="Kuznetsov N."/>
            <person name="Pimenov N.V."/>
            <person name="Dedysh S.N."/>
        </authorList>
    </citation>
    <scope>NUCLEOTIDE SEQUENCE</scope>
    <source>
        <strain evidence="2">MP1</strain>
    </source>
</reference>
<feature type="transmembrane region" description="Helical" evidence="1">
    <location>
        <begin position="67"/>
        <end position="90"/>
    </location>
</feature>
<evidence type="ECO:0000313" key="2">
    <source>
        <dbReference type="EMBL" id="WAR46742.1"/>
    </source>
</evidence>
<name>A0ABY7GQF7_9GAMM</name>
<sequence length="146" mass="16880">MKKSLPKSSANPMKLAKKLILTGLIISWLIMPELLWHKLVFVLHTFYESVSFVLEEMVVHALGWEKFYAQMTVFYFLSAMAFLALYLLWLRLPYMIQRFKAYLNSLGCTLKNKAVDTWIGFSLLQKIKFLLFQFAGMAGGLMVLLA</sequence>
<keyword evidence="1" id="KW-1133">Transmembrane helix</keyword>
<dbReference type="RefSeq" id="WP_255187655.1">
    <property type="nucleotide sequence ID" value="NZ_CP113517.1"/>
</dbReference>
<dbReference type="Proteomes" id="UP001162780">
    <property type="component" value="Chromosome"/>
</dbReference>